<keyword evidence="4" id="KW-1185">Reference proteome</keyword>
<protein>
    <recommendedName>
        <fullName evidence="2">GH18 domain-containing protein</fullName>
    </recommendedName>
</protein>
<dbReference type="GO" id="GO:0006032">
    <property type="term" value="P:chitin catabolic process"/>
    <property type="evidence" value="ECO:0007669"/>
    <property type="project" value="TreeGrafter"/>
</dbReference>
<keyword evidence="1" id="KW-0732">Signal</keyword>
<feature type="chain" id="PRO_5041210688" description="GH18 domain-containing protein" evidence="1">
    <location>
        <begin position="22"/>
        <end position="344"/>
    </location>
</feature>
<dbReference type="InterPro" id="IPR011583">
    <property type="entry name" value="Chitinase_II/V-like_cat"/>
</dbReference>
<dbReference type="Gene3D" id="3.10.50.10">
    <property type="match status" value="1"/>
</dbReference>
<feature type="domain" description="GH18" evidence="2">
    <location>
        <begin position="23"/>
        <end position="344"/>
    </location>
</feature>
<reference evidence="3" key="1">
    <citation type="journal article" date="2023" name="G3 (Bethesda)">
        <title>Whole genome assemblies of Zophobas morio and Tenebrio molitor.</title>
        <authorList>
            <person name="Kaur S."/>
            <person name="Stinson S.A."/>
            <person name="diCenzo G.C."/>
        </authorList>
    </citation>
    <scope>NUCLEOTIDE SEQUENCE</scope>
    <source>
        <strain evidence="3">QUZm001</strain>
    </source>
</reference>
<organism evidence="3 4">
    <name type="scientific">Zophobas morio</name>
    <dbReference type="NCBI Taxonomy" id="2755281"/>
    <lineage>
        <taxon>Eukaryota</taxon>
        <taxon>Metazoa</taxon>
        <taxon>Ecdysozoa</taxon>
        <taxon>Arthropoda</taxon>
        <taxon>Hexapoda</taxon>
        <taxon>Insecta</taxon>
        <taxon>Pterygota</taxon>
        <taxon>Neoptera</taxon>
        <taxon>Endopterygota</taxon>
        <taxon>Coleoptera</taxon>
        <taxon>Polyphaga</taxon>
        <taxon>Cucujiformia</taxon>
        <taxon>Tenebrionidae</taxon>
        <taxon>Zophobas</taxon>
    </lineage>
</organism>
<dbReference type="GO" id="GO:0004568">
    <property type="term" value="F:chitinase activity"/>
    <property type="evidence" value="ECO:0007669"/>
    <property type="project" value="TreeGrafter"/>
</dbReference>
<name>A0AA38IBI8_9CUCU</name>
<dbReference type="InterPro" id="IPR029070">
    <property type="entry name" value="Chitinase_insertion_sf"/>
</dbReference>
<gene>
    <name evidence="3" type="ORF">Zmor_012471</name>
</gene>
<dbReference type="GO" id="GO:0005576">
    <property type="term" value="C:extracellular region"/>
    <property type="evidence" value="ECO:0007669"/>
    <property type="project" value="TreeGrafter"/>
</dbReference>
<dbReference type="SUPFAM" id="SSF54556">
    <property type="entry name" value="Chitinase insertion domain"/>
    <property type="match status" value="1"/>
</dbReference>
<sequence length="344" mass="37890">MMKKFATILVLLTILLKVSDGEGRVVCYFPSWAIYIPDNGKFQAKNIDPNICTHVIYSYIGLNPNGAVLILDDWEHTLLEEVAHLMGLKDVNPDLKVLACMGGWNENSAIYSQVSAHPEKRSTMVQSVLTYLQKYGYDGFALDWEFPGQRGGDSDKDSSNFVTLLKELKTALNAEGLTLSAGVSATPESMNISYPDVKAISDNLDQINILSFDDGYSAGISNVDGDIKRWLDGGADPRKLNIGGSTYGRSFNASEATGTLGYNKICQFDSDWKYVWDDKLQVPNKIKDDQKIVYEDAKSLGIKADVAIEYNLGGVAVWSVSTDDFLGLCGDSYPLITSLYNHLN</sequence>
<dbReference type="Gene3D" id="3.20.20.80">
    <property type="entry name" value="Glycosidases"/>
    <property type="match status" value="2"/>
</dbReference>
<dbReference type="InterPro" id="IPR001223">
    <property type="entry name" value="Glyco_hydro18_cat"/>
</dbReference>
<dbReference type="PANTHER" id="PTHR11177">
    <property type="entry name" value="CHITINASE"/>
    <property type="match status" value="1"/>
</dbReference>
<dbReference type="InterPro" id="IPR050314">
    <property type="entry name" value="Glycosyl_Hydrlase_18"/>
</dbReference>
<feature type="signal peptide" evidence="1">
    <location>
        <begin position="1"/>
        <end position="21"/>
    </location>
</feature>
<evidence type="ECO:0000313" key="3">
    <source>
        <dbReference type="EMBL" id="KAJ3653207.1"/>
    </source>
</evidence>
<dbReference type="PROSITE" id="PS51910">
    <property type="entry name" value="GH18_2"/>
    <property type="match status" value="1"/>
</dbReference>
<dbReference type="GO" id="GO:0008061">
    <property type="term" value="F:chitin binding"/>
    <property type="evidence" value="ECO:0007669"/>
    <property type="project" value="InterPro"/>
</dbReference>
<dbReference type="Proteomes" id="UP001168821">
    <property type="component" value="Unassembled WGS sequence"/>
</dbReference>
<dbReference type="SMART" id="SM00636">
    <property type="entry name" value="Glyco_18"/>
    <property type="match status" value="1"/>
</dbReference>
<dbReference type="PANTHER" id="PTHR11177:SF360">
    <property type="entry name" value="CHITINASE 4-RELATED"/>
    <property type="match status" value="1"/>
</dbReference>
<accession>A0AA38IBI8</accession>
<dbReference type="InterPro" id="IPR017853">
    <property type="entry name" value="GH"/>
</dbReference>
<evidence type="ECO:0000313" key="4">
    <source>
        <dbReference type="Proteomes" id="UP001168821"/>
    </source>
</evidence>
<dbReference type="Pfam" id="PF00704">
    <property type="entry name" value="Glyco_hydro_18"/>
    <property type="match status" value="1"/>
</dbReference>
<evidence type="ECO:0000259" key="2">
    <source>
        <dbReference type="PROSITE" id="PS51910"/>
    </source>
</evidence>
<dbReference type="GO" id="GO:0005975">
    <property type="term" value="P:carbohydrate metabolic process"/>
    <property type="evidence" value="ECO:0007669"/>
    <property type="project" value="InterPro"/>
</dbReference>
<dbReference type="SUPFAM" id="SSF51445">
    <property type="entry name" value="(Trans)glycosidases"/>
    <property type="match status" value="1"/>
</dbReference>
<dbReference type="EMBL" id="JALNTZ010000004">
    <property type="protein sequence ID" value="KAJ3653207.1"/>
    <property type="molecule type" value="Genomic_DNA"/>
</dbReference>
<comment type="caution">
    <text evidence="3">The sequence shown here is derived from an EMBL/GenBank/DDBJ whole genome shotgun (WGS) entry which is preliminary data.</text>
</comment>
<proteinExistence type="predicted"/>
<evidence type="ECO:0000256" key="1">
    <source>
        <dbReference type="SAM" id="SignalP"/>
    </source>
</evidence>
<dbReference type="AlphaFoldDB" id="A0AA38IBI8"/>